<organism evidence="2 3">
    <name type="scientific">Dentiscutata erythropus</name>
    <dbReference type="NCBI Taxonomy" id="1348616"/>
    <lineage>
        <taxon>Eukaryota</taxon>
        <taxon>Fungi</taxon>
        <taxon>Fungi incertae sedis</taxon>
        <taxon>Mucoromycota</taxon>
        <taxon>Glomeromycotina</taxon>
        <taxon>Glomeromycetes</taxon>
        <taxon>Diversisporales</taxon>
        <taxon>Gigasporaceae</taxon>
        <taxon>Dentiscutata</taxon>
    </lineage>
</organism>
<dbReference type="SUPFAM" id="SSF54236">
    <property type="entry name" value="Ubiquitin-like"/>
    <property type="match status" value="1"/>
</dbReference>
<dbReference type="Pfam" id="PF00240">
    <property type="entry name" value="ubiquitin"/>
    <property type="match status" value="1"/>
</dbReference>
<reference evidence="2" key="1">
    <citation type="submission" date="2021-06" db="EMBL/GenBank/DDBJ databases">
        <authorList>
            <person name="Kallberg Y."/>
            <person name="Tangrot J."/>
            <person name="Rosling A."/>
        </authorList>
    </citation>
    <scope>NUCLEOTIDE SEQUENCE</scope>
    <source>
        <strain evidence="2">MA453B</strain>
    </source>
</reference>
<evidence type="ECO:0000313" key="2">
    <source>
        <dbReference type="EMBL" id="CAG8780580.1"/>
    </source>
</evidence>
<dbReference type="EMBL" id="CAJVPY010021727">
    <property type="protein sequence ID" value="CAG8780580.1"/>
    <property type="molecule type" value="Genomic_DNA"/>
</dbReference>
<dbReference type="InterPro" id="IPR029071">
    <property type="entry name" value="Ubiquitin-like_domsf"/>
</dbReference>
<dbReference type="InterPro" id="IPR000626">
    <property type="entry name" value="Ubiquitin-like_dom"/>
</dbReference>
<keyword evidence="3" id="KW-1185">Reference proteome</keyword>
<dbReference type="CDD" id="cd17039">
    <property type="entry name" value="Ubl_ubiquitin_like"/>
    <property type="match status" value="1"/>
</dbReference>
<feature type="non-terminal residue" evidence="2">
    <location>
        <position position="1"/>
    </location>
</feature>
<name>A0A9N9JH35_9GLOM</name>
<evidence type="ECO:0000259" key="1">
    <source>
        <dbReference type="PROSITE" id="PS50053"/>
    </source>
</evidence>
<dbReference type="AlphaFoldDB" id="A0A9N9JH35"/>
<evidence type="ECO:0000313" key="3">
    <source>
        <dbReference type="Proteomes" id="UP000789405"/>
    </source>
</evidence>
<gene>
    <name evidence="2" type="ORF">DERYTH_LOCUS19597</name>
</gene>
<sequence length="191" mass="22133">EFEKFWKRLSFWNLVDKTNNPKCLKFINQLLRDSENVDNIYDHFPSPSDESNNNDNIGIIIKGFNWTGTIQVSRDDKIADVKEYIRENYEIEIDEQTILYKYVILDNFKKIRDLNISSEETIKVILPTRVIEIPASSGDKVSSLEQAIFERAGICEVLNESGYLNSTLEYFDISPCQPSNKNNSLNTLFCT</sequence>
<feature type="domain" description="Ubiquitin-like" evidence="1">
    <location>
        <begin position="57"/>
        <end position="126"/>
    </location>
</feature>
<comment type="caution">
    <text evidence="2">The sequence shown here is derived from an EMBL/GenBank/DDBJ whole genome shotgun (WGS) entry which is preliminary data.</text>
</comment>
<dbReference type="Gene3D" id="3.10.20.90">
    <property type="entry name" value="Phosphatidylinositol 3-kinase Catalytic Subunit, Chain A, domain 1"/>
    <property type="match status" value="1"/>
</dbReference>
<accession>A0A9N9JH35</accession>
<dbReference type="PROSITE" id="PS50053">
    <property type="entry name" value="UBIQUITIN_2"/>
    <property type="match status" value="1"/>
</dbReference>
<dbReference type="Proteomes" id="UP000789405">
    <property type="component" value="Unassembled WGS sequence"/>
</dbReference>
<protein>
    <submittedName>
        <fullName evidence="2">19964_t:CDS:1</fullName>
    </submittedName>
</protein>
<feature type="non-terminal residue" evidence="2">
    <location>
        <position position="191"/>
    </location>
</feature>
<dbReference type="OrthoDB" id="1885901at2759"/>
<proteinExistence type="predicted"/>